<dbReference type="Proteomes" id="UP001219525">
    <property type="component" value="Unassembled WGS sequence"/>
</dbReference>
<protein>
    <submittedName>
        <fullName evidence="2">Uncharacterized protein</fullName>
    </submittedName>
</protein>
<feature type="region of interest" description="Disordered" evidence="1">
    <location>
        <begin position="194"/>
        <end position="218"/>
    </location>
</feature>
<sequence length="252" mass="28672">MPDQPTDDTHRCTAKDCPNHIPNIDGRKQCQRCRDRNKQNQAASRQRKKERAELNDAAPPAKKRKIGDGASVAVDASNVEILQRGDHSDAEDCHGDYRLYDSSEDLLRDLRDAAHQTQKSKKDFHFKGCFKVDLDGSETAKDRVQLVQRHVWQATGWRWTCVSLQDNRTEILMVFSVHCNFKLKTGHKTQFWCSQDARRKKKPKPSTNPTAKHRETPGMKRFPCQSRLVVSCHAGGDLEAGEYAIFTPVTST</sequence>
<accession>A0AAD6VH09</accession>
<name>A0AAD6VH09_9AGAR</name>
<feature type="compositionally biased region" description="Basic and acidic residues" evidence="1">
    <location>
        <begin position="7"/>
        <end position="18"/>
    </location>
</feature>
<proteinExistence type="predicted"/>
<keyword evidence="3" id="KW-1185">Reference proteome</keyword>
<evidence type="ECO:0000256" key="1">
    <source>
        <dbReference type="SAM" id="MobiDB-lite"/>
    </source>
</evidence>
<organism evidence="2 3">
    <name type="scientific">Mycena pura</name>
    <dbReference type="NCBI Taxonomy" id="153505"/>
    <lineage>
        <taxon>Eukaryota</taxon>
        <taxon>Fungi</taxon>
        <taxon>Dikarya</taxon>
        <taxon>Basidiomycota</taxon>
        <taxon>Agaricomycotina</taxon>
        <taxon>Agaricomycetes</taxon>
        <taxon>Agaricomycetidae</taxon>
        <taxon>Agaricales</taxon>
        <taxon>Marasmiineae</taxon>
        <taxon>Mycenaceae</taxon>
        <taxon>Mycena</taxon>
    </lineage>
</organism>
<dbReference type="EMBL" id="JARJCW010000023">
    <property type="protein sequence ID" value="KAJ7212558.1"/>
    <property type="molecule type" value="Genomic_DNA"/>
</dbReference>
<evidence type="ECO:0000313" key="2">
    <source>
        <dbReference type="EMBL" id="KAJ7212558.1"/>
    </source>
</evidence>
<feature type="compositionally biased region" description="Basic and acidic residues" evidence="1">
    <location>
        <begin position="25"/>
        <end position="38"/>
    </location>
</feature>
<comment type="caution">
    <text evidence="2">The sequence shown here is derived from an EMBL/GenBank/DDBJ whole genome shotgun (WGS) entry which is preliminary data.</text>
</comment>
<feature type="region of interest" description="Disordered" evidence="1">
    <location>
        <begin position="1"/>
        <end position="69"/>
    </location>
</feature>
<dbReference type="AlphaFoldDB" id="A0AAD6VH09"/>
<gene>
    <name evidence="2" type="ORF">GGX14DRAFT_620776</name>
</gene>
<evidence type="ECO:0000313" key="3">
    <source>
        <dbReference type="Proteomes" id="UP001219525"/>
    </source>
</evidence>
<reference evidence="2" key="1">
    <citation type="submission" date="2023-03" db="EMBL/GenBank/DDBJ databases">
        <title>Massive genome expansion in bonnet fungi (Mycena s.s.) driven by repeated elements and novel gene families across ecological guilds.</title>
        <authorList>
            <consortium name="Lawrence Berkeley National Laboratory"/>
            <person name="Harder C.B."/>
            <person name="Miyauchi S."/>
            <person name="Viragh M."/>
            <person name="Kuo A."/>
            <person name="Thoen E."/>
            <person name="Andreopoulos B."/>
            <person name="Lu D."/>
            <person name="Skrede I."/>
            <person name="Drula E."/>
            <person name="Henrissat B."/>
            <person name="Morin E."/>
            <person name="Kohler A."/>
            <person name="Barry K."/>
            <person name="LaButti K."/>
            <person name="Morin E."/>
            <person name="Salamov A."/>
            <person name="Lipzen A."/>
            <person name="Mereny Z."/>
            <person name="Hegedus B."/>
            <person name="Baldrian P."/>
            <person name="Stursova M."/>
            <person name="Weitz H."/>
            <person name="Taylor A."/>
            <person name="Grigoriev I.V."/>
            <person name="Nagy L.G."/>
            <person name="Martin F."/>
            <person name="Kauserud H."/>
        </authorList>
    </citation>
    <scope>NUCLEOTIDE SEQUENCE</scope>
    <source>
        <strain evidence="2">9144</strain>
    </source>
</reference>